<keyword evidence="1" id="KW-1133">Transmembrane helix</keyword>
<reference evidence="4" key="1">
    <citation type="journal article" date="2019" name="Int. J. Syst. Evol. Microbiol.">
        <title>The Global Catalogue of Microorganisms (GCM) 10K type strain sequencing project: providing services to taxonomists for standard genome sequencing and annotation.</title>
        <authorList>
            <consortium name="The Broad Institute Genomics Platform"/>
            <consortium name="The Broad Institute Genome Sequencing Center for Infectious Disease"/>
            <person name="Wu L."/>
            <person name="Ma J."/>
        </authorList>
    </citation>
    <scope>NUCLEOTIDE SEQUENCE [LARGE SCALE GENOMIC DNA]</scope>
    <source>
        <strain evidence="4">IBRC-M 10987</strain>
    </source>
</reference>
<accession>A0ABV8JUE0</accession>
<keyword evidence="1" id="KW-0812">Transmembrane</keyword>
<name>A0ABV8JUE0_9BACL</name>
<dbReference type="EMBL" id="JBHSAM010000001">
    <property type="protein sequence ID" value="MFC4098130.1"/>
    <property type="molecule type" value="Genomic_DNA"/>
</dbReference>
<dbReference type="RefSeq" id="WP_377716538.1">
    <property type="nucleotide sequence ID" value="NZ_JBHSAM010000001.1"/>
</dbReference>
<evidence type="ECO:0000313" key="3">
    <source>
        <dbReference type="EMBL" id="MFC4098130.1"/>
    </source>
</evidence>
<dbReference type="Proteomes" id="UP001595715">
    <property type="component" value="Unassembled WGS sequence"/>
</dbReference>
<feature type="domain" description="Anti-sigma K factor RskA C-terminal" evidence="2">
    <location>
        <begin position="114"/>
        <end position="255"/>
    </location>
</feature>
<dbReference type="InterPro" id="IPR018764">
    <property type="entry name" value="RskA_C"/>
</dbReference>
<keyword evidence="1" id="KW-0472">Membrane</keyword>
<protein>
    <submittedName>
        <fullName evidence="3">Anti-sigma factor domain-containing protein</fullName>
    </submittedName>
</protein>
<comment type="caution">
    <text evidence="3">The sequence shown here is derived from an EMBL/GenBank/DDBJ whole genome shotgun (WGS) entry which is preliminary data.</text>
</comment>
<keyword evidence="4" id="KW-1185">Reference proteome</keyword>
<organism evidence="3 4">
    <name type="scientific">Paenibacillus xanthanilyticus</name>
    <dbReference type="NCBI Taxonomy" id="1783531"/>
    <lineage>
        <taxon>Bacteria</taxon>
        <taxon>Bacillati</taxon>
        <taxon>Bacillota</taxon>
        <taxon>Bacilli</taxon>
        <taxon>Bacillales</taxon>
        <taxon>Paenibacillaceae</taxon>
        <taxon>Paenibacillus</taxon>
    </lineage>
</organism>
<evidence type="ECO:0000259" key="2">
    <source>
        <dbReference type="Pfam" id="PF10099"/>
    </source>
</evidence>
<evidence type="ECO:0000256" key="1">
    <source>
        <dbReference type="SAM" id="Phobius"/>
    </source>
</evidence>
<proteinExistence type="predicted"/>
<sequence>MSAIERHRQTCSGLYAEEDFVDLLMNRKTAAEALIMRRHLAACADCRARADEWTDLLDEETPDAAGVIAGEGEKIAALEPSAAVRLRLARHVRRAAIRKRVADAARAHRKALTVAAAAAVLFVSLASLLRTMHEPEERRAEYVAEHEPRAMVLVNNPQTASLRVHAAGDELGDGYVWFNGASREVFVLLEGLLPSADLDVRAWAENERGRENLGVLRHEEANLAHLYVRGRMLDQARHIVLTVEPSGGSIKPSAPDALVFRLPAK</sequence>
<dbReference type="Pfam" id="PF10099">
    <property type="entry name" value="RskA_C"/>
    <property type="match status" value="1"/>
</dbReference>
<feature type="transmembrane region" description="Helical" evidence="1">
    <location>
        <begin position="111"/>
        <end position="129"/>
    </location>
</feature>
<gene>
    <name evidence="3" type="ORF">ACFOZ8_00480</name>
</gene>
<evidence type="ECO:0000313" key="4">
    <source>
        <dbReference type="Proteomes" id="UP001595715"/>
    </source>
</evidence>